<evidence type="ECO:0000256" key="11">
    <source>
        <dbReference type="SAM" id="Phobius"/>
    </source>
</evidence>
<protein>
    <recommendedName>
        <fullName evidence="12">G-protein coupled receptors family 1 profile domain-containing protein</fullName>
    </recommendedName>
</protein>
<feature type="transmembrane region" description="Helical" evidence="11">
    <location>
        <begin position="94"/>
        <end position="114"/>
    </location>
</feature>
<keyword evidence="6 11" id="KW-0472">Membrane</keyword>
<feature type="transmembrane region" description="Helical" evidence="11">
    <location>
        <begin position="230"/>
        <end position="253"/>
    </location>
</feature>
<organism evidence="13 14">
    <name type="scientific">Umbra pygmaea</name>
    <name type="common">Eastern mudminnow</name>
    <dbReference type="NCBI Taxonomy" id="75934"/>
    <lineage>
        <taxon>Eukaryota</taxon>
        <taxon>Metazoa</taxon>
        <taxon>Chordata</taxon>
        <taxon>Craniata</taxon>
        <taxon>Vertebrata</taxon>
        <taxon>Euteleostomi</taxon>
        <taxon>Actinopterygii</taxon>
        <taxon>Neopterygii</taxon>
        <taxon>Teleostei</taxon>
        <taxon>Protacanthopterygii</taxon>
        <taxon>Esociformes</taxon>
        <taxon>Umbridae</taxon>
        <taxon>Umbra</taxon>
    </lineage>
</organism>
<feature type="compositionally biased region" description="Basic and acidic residues" evidence="10">
    <location>
        <begin position="1"/>
        <end position="17"/>
    </location>
</feature>
<dbReference type="PANTHER" id="PTHR10489">
    <property type="entry name" value="CELL ADHESION MOLECULE"/>
    <property type="match status" value="1"/>
</dbReference>
<dbReference type="Pfam" id="PF00001">
    <property type="entry name" value="7tm_1"/>
    <property type="match status" value="1"/>
</dbReference>
<evidence type="ECO:0000256" key="1">
    <source>
        <dbReference type="ARBA" id="ARBA00004651"/>
    </source>
</evidence>
<evidence type="ECO:0000256" key="2">
    <source>
        <dbReference type="ARBA" id="ARBA00022475"/>
    </source>
</evidence>
<keyword evidence="2" id="KW-1003">Cell membrane</keyword>
<dbReference type="InterPro" id="IPR017452">
    <property type="entry name" value="GPCR_Rhodpsn_7TM"/>
</dbReference>
<feature type="region of interest" description="Disordered" evidence="10">
    <location>
        <begin position="349"/>
        <end position="390"/>
    </location>
</feature>
<accession>A0ABD0WM57</accession>
<dbReference type="FunFam" id="1.20.1070.10:FF:000035">
    <property type="entry name" value="C-C chemokine receptor type 6"/>
    <property type="match status" value="1"/>
</dbReference>
<evidence type="ECO:0000256" key="8">
    <source>
        <dbReference type="ARBA" id="ARBA00023180"/>
    </source>
</evidence>
<dbReference type="PANTHER" id="PTHR10489:SF910">
    <property type="entry name" value="ATYPICAL CHEMOKINE RECEPTOR 4"/>
    <property type="match status" value="1"/>
</dbReference>
<sequence length="390" mass="43717">MRTSRRRDTQKESRHSSTMDPMEEDDYYNDNHTLNFSYDDYHTLCEKGDVRSFAAVFLPVVYTACVAVGLAGNSLVLATYAYHKRMRRTMTDTFLAHLAVADLLLLLTLPFWAADAAQGWQLGRGLCRLVSACYTINFTCCMLLLACVSLDRYLASAAAQGRSRGRLSRVFTRAHCWKLCLGVWAVAALLGLPDLLFSTVLEISGRRVCFALYPYNLAQEVKASLEVVEVIAGFLVPLLVMVWCYAGVVRALGRLPEQSGGRRRRAIRVLLVVVAVFMVTQIPYNTVKMWRAMDSVYRLVTHCGTSKALDRAAQVTESLALTHCCLNPILYAFLGSSFRQHVLKAAKAFGERRRRQRGTEQSVGQREGQAMEMSFNNSRATSQETTSFLI</sequence>
<comment type="subcellular location">
    <subcellularLocation>
        <location evidence="1">Cell membrane</location>
        <topology evidence="1">Multi-pass membrane protein</topology>
    </subcellularLocation>
</comment>
<dbReference type="InterPro" id="IPR000276">
    <property type="entry name" value="GPCR_Rhodpsn"/>
</dbReference>
<feature type="region of interest" description="Disordered" evidence="10">
    <location>
        <begin position="1"/>
        <end position="25"/>
    </location>
</feature>
<evidence type="ECO:0000256" key="4">
    <source>
        <dbReference type="ARBA" id="ARBA00022989"/>
    </source>
</evidence>
<dbReference type="PRINTS" id="PR00237">
    <property type="entry name" value="GPCRRHODOPSN"/>
</dbReference>
<dbReference type="Proteomes" id="UP001557470">
    <property type="component" value="Unassembled WGS sequence"/>
</dbReference>
<dbReference type="PROSITE" id="PS50262">
    <property type="entry name" value="G_PROTEIN_RECEP_F1_2"/>
    <property type="match status" value="1"/>
</dbReference>
<evidence type="ECO:0000313" key="13">
    <source>
        <dbReference type="EMBL" id="KAL0966611.1"/>
    </source>
</evidence>
<feature type="transmembrane region" description="Helical" evidence="11">
    <location>
        <begin position="176"/>
        <end position="197"/>
    </location>
</feature>
<evidence type="ECO:0000256" key="5">
    <source>
        <dbReference type="ARBA" id="ARBA00023040"/>
    </source>
</evidence>
<dbReference type="EMBL" id="JAGEUA010000009">
    <property type="protein sequence ID" value="KAL0966611.1"/>
    <property type="molecule type" value="Genomic_DNA"/>
</dbReference>
<evidence type="ECO:0000313" key="14">
    <source>
        <dbReference type="Proteomes" id="UP001557470"/>
    </source>
</evidence>
<evidence type="ECO:0000259" key="12">
    <source>
        <dbReference type="PROSITE" id="PS50262"/>
    </source>
</evidence>
<dbReference type="SUPFAM" id="SSF81321">
    <property type="entry name" value="Family A G protein-coupled receptor-like"/>
    <property type="match status" value="1"/>
</dbReference>
<evidence type="ECO:0000256" key="3">
    <source>
        <dbReference type="ARBA" id="ARBA00022692"/>
    </source>
</evidence>
<dbReference type="Gene3D" id="1.20.1070.10">
    <property type="entry name" value="Rhodopsin 7-helix transmembrane proteins"/>
    <property type="match status" value="1"/>
</dbReference>
<reference evidence="13 14" key="1">
    <citation type="submission" date="2024-06" db="EMBL/GenBank/DDBJ databases">
        <authorList>
            <person name="Pan Q."/>
            <person name="Wen M."/>
            <person name="Jouanno E."/>
            <person name="Zahm M."/>
            <person name="Klopp C."/>
            <person name="Cabau C."/>
            <person name="Louis A."/>
            <person name="Berthelot C."/>
            <person name="Parey E."/>
            <person name="Roest Crollius H."/>
            <person name="Montfort J."/>
            <person name="Robinson-Rechavi M."/>
            <person name="Bouchez O."/>
            <person name="Lampietro C."/>
            <person name="Lopez Roques C."/>
            <person name="Donnadieu C."/>
            <person name="Postlethwait J."/>
            <person name="Bobe J."/>
            <person name="Verreycken H."/>
            <person name="Guiguen Y."/>
        </authorList>
    </citation>
    <scope>NUCLEOTIDE SEQUENCE [LARGE SCALE GENOMIC DNA]</scope>
    <source>
        <strain evidence="13">Up_M1</strain>
        <tissue evidence="13">Testis</tissue>
    </source>
</reference>
<keyword evidence="3 11" id="KW-0812">Transmembrane</keyword>
<dbReference type="AlphaFoldDB" id="A0ABD0WM57"/>
<evidence type="ECO:0000256" key="6">
    <source>
        <dbReference type="ARBA" id="ARBA00023136"/>
    </source>
</evidence>
<dbReference type="InterPro" id="IPR050119">
    <property type="entry name" value="CCR1-9-like"/>
</dbReference>
<keyword evidence="9" id="KW-0807">Transducer</keyword>
<feature type="transmembrane region" description="Helical" evidence="11">
    <location>
        <begin position="60"/>
        <end position="82"/>
    </location>
</feature>
<evidence type="ECO:0000256" key="10">
    <source>
        <dbReference type="SAM" id="MobiDB-lite"/>
    </source>
</evidence>
<keyword evidence="5" id="KW-0297">G-protein coupled receptor</keyword>
<feature type="transmembrane region" description="Helical" evidence="11">
    <location>
        <begin position="265"/>
        <end position="284"/>
    </location>
</feature>
<feature type="domain" description="G-protein coupled receptors family 1 profile" evidence="12">
    <location>
        <begin position="72"/>
        <end position="331"/>
    </location>
</feature>
<name>A0ABD0WM57_UMBPY</name>
<dbReference type="GO" id="GO:0004930">
    <property type="term" value="F:G protein-coupled receptor activity"/>
    <property type="evidence" value="ECO:0007669"/>
    <property type="project" value="UniProtKB-KW"/>
</dbReference>
<keyword evidence="8" id="KW-0325">Glycoprotein</keyword>
<dbReference type="InterPro" id="IPR000355">
    <property type="entry name" value="Chemokine_rcpt"/>
</dbReference>
<keyword evidence="14" id="KW-1185">Reference proteome</keyword>
<feature type="transmembrane region" description="Helical" evidence="11">
    <location>
        <begin position="134"/>
        <end position="155"/>
    </location>
</feature>
<keyword evidence="7" id="KW-0675">Receptor</keyword>
<dbReference type="InterPro" id="IPR005383">
    <property type="entry name" value="ACKR4"/>
</dbReference>
<comment type="caution">
    <text evidence="13">The sequence shown here is derived from an EMBL/GenBank/DDBJ whole genome shotgun (WGS) entry which is preliminary data.</text>
</comment>
<dbReference type="GO" id="GO:0005886">
    <property type="term" value="C:plasma membrane"/>
    <property type="evidence" value="ECO:0007669"/>
    <property type="project" value="UniProtKB-SubCell"/>
</dbReference>
<keyword evidence="4 11" id="KW-1133">Transmembrane helix</keyword>
<feature type="compositionally biased region" description="Polar residues" evidence="10">
    <location>
        <begin position="374"/>
        <end position="390"/>
    </location>
</feature>
<dbReference type="PRINTS" id="PR01558">
    <property type="entry name" value="CHEMOKINER11"/>
</dbReference>
<evidence type="ECO:0000256" key="9">
    <source>
        <dbReference type="ARBA" id="ARBA00023224"/>
    </source>
</evidence>
<gene>
    <name evidence="13" type="ORF">UPYG_G00297420</name>
</gene>
<proteinExistence type="predicted"/>
<dbReference type="PRINTS" id="PR00657">
    <property type="entry name" value="CCCHEMOKINER"/>
</dbReference>
<evidence type="ECO:0000256" key="7">
    <source>
        <dbReference type="ARBA" id="ARBA00023170"/>
    </source>
</evidence>